<dbReference type="Pfam" id="PF04134">
    <property type="entry name" value="DCC1-like"/>
    <property type="match status" value="1"/>
</dbReference>
<reference evidence="1 2" key="1">
    <citation type="submission" date="2019-09" db="EMBL/GenBank/DDBJ databases">
        <title>Whole-genome sequence of the purple sulfur bacterium Thiohalocapsa marina DSM 19078.</title>
        <authorList>
            <person name="Kyndt J.A."/>
            <person name="Meyer T.E."/>
        </authorList>
    </citation>
    <scope>NUCLEOTIDE SEQUENCE [LARGE SCALE GENOMIC DNA]</scope>
    <source>
        <strain evidence="1 2">DSM 19078</strain>
    </source>
</reference>
<accession>A0A5M8FR52</accession>
<dbReference type="OrthoDB" id="5294764at2"/>
<dbReference type="GO" id="GO:0015035">
    <property type="term" value="F:protein-disulfide reductase activity"/>
    <property type="evidence" value="ECO:0007669"/>
    <property type="project" value="InterPro"/>
</dbReference>
<dbReference type="PANTHER" id="PTHR34290">
    <property type="entry name" value="SI:CH73-390P7.2"/>
    <property type="match status" value="1"/>
</dbReference>
<protein>
    <submittedName>
        <fullName evidence="1">DUF393 domain-containing protein</fullName>
    </submittedName>
</protein>
<dbReference type="AlphaFoldDB" id="A0A5M8FR52"/>
<dbReference type="RefSeq" id="WP_150092824.1">
    <property type="nucleotide sequence ID" value="NZ_JBFUOH010000059.1"/>
</dbReference>
<name>A0A5M8FR52_9GAMM</name>
<proteinExistence type="predicted"/>
<dbReference type="EMBL" id="VWXX01000012">
    <property type="protein sequence ID" value="KAA6185165.1"/>
    <property type="molecule type" value="Genomic_DNA"/>
</dbReference>
<organism evidence="1 2">
    <name type="scientific">Thiohalocapsa marina</name>
    <dbReference type="NCBI Taxonomy" id="424902"/>
    <lineage>
        <taxon>Bacteria</taxon>
        <taxon>Pseudomonadati</taxon>
        <taxon>Pseudomonadota</taxon>
        <taxon>Gammaproteobacteria</taxon>
        <taxon>Chromatiales</taxon>
        <taxon>Chromatiaceae</taxon>
        <taxon>Thiohalocapsa</taxon>
    </lineage>
</organism>
<evidence type="ECO:0000313" key="1">
    <source>
        <dbReference type="EMBL" id="KAA6185165.1"/>
    </source>
</evidence>
<gene>
    <name evidence="1" type="ORF">F2Q65_09660</name>
</gene>
<dbReference type="Proteomes" id="UP000322981">
    <property type="component" value="Unassembled WGS sequence"/>
</dbReference>
<dbReference type="PANTHER" id="PTHR34290:SF2">
    <property type="entry name" value="OS04G0668800 PROTEIN"/>
    <property type="match status" value="1"/>
</dbReference>
<dbReference type="InterPro" id="IPR007263">
    <property type="entry name" value="DCC1-like"/>
</dbReference>
<comment type="caution">
    <text evidence="1">The sequence shown here is derived from an EMBL/GenBank/DDBJ whole genome shotgun (WGS) entry which is preliminary data.</text>
</comment>
<evidence type="ECO:0000313" key="2">
    <source>
        <dbReference type="Proteomes" id="UP000322981"/>
    </source>
</evidence>
<sequence>MAELTAYYDGGCPLCSKEIAHYRRLDKTGRIRWVDLMDAGDELQQAGLDFETAMRRIHVREADGRLVSGVPAFVAIWRRLPAYRILAKGVERLGLTRPLEWGYVRFAERRYRKRCRDGACEIGR</sequence>
<keyword evidence="2" id="KW-1185">Reference proteome</keyword>
<dbReference type="InterPro" id="IPR044691">
    <property type="entry name" value="DCC1_Trx"/>
</dbReference>